<dbReference type="InterPro" id="IPR036569">
    <property type="entry name" value="RpiB_LacA_LacB_sf"/>
</dbReference>
<dbReference type="GO" id="GO:0004751">
    <property type="term" value="F:ribose-5-phosphate isomerase activity"/>
    <property type="evidence" value="ECO:0007669"/>
    <property type="project" value="UniProtKB-EC"/>
</dbReference>
<evidence type="ECO:0000313" key="2">
    <source>
        <dbReference type="EMBL" id="MBS3057115.1"/>
    </source>
</evidence>
<dbReference type="GO" id="GO:0009052">
    <property type="term" value="P:pentose-phosphate shunt, non-oxidative branch"/>
    <property type="evidence" value="ECO:0007669"/>
    <property type="project" value="TreeGrafter"/>
</dbReference>
<proteinExistence type="predicted"/>
<dbReference type="Gene3D" id="3.40.1400.10">
    <property type="entry name" value="Sugar-phosphate isomerase, RpiB/LacA/LacB"/>
    <property type="match status" value="1"/>
</dbReference>
<dbReference type="NCBIfam" id="TIGR01120">
    <property type="entry name" value="rpiB"/>
    <property type="match status" value="1"/>
</dbReference>
<dbReference type="InterPro" id="IPR003500">
    <property type="entry name" value="RpiB_LacA_LacB"/>
</dbReference>
<evidence type="ECO:0000313" key="3">
    <source>
        <dbReference type="Proteomes" id="UP000677687"/>
    </source>
</evidence>
<dbReference type="EC" id="5.3.1.6" evidence="2"/>
<dbReference type="NCBIfam" id="TIGR00689">
    <property type="entry name" value="rpiB_lacA_lacB"/>
    <property type="match status" value="1"/>
</dbReference>
<dbReference type="GO" id="GO:0019316">
    <property type="term" value="P:D-allose catabolic process"/>
    <property type="evidence" value="ECO:0007669"/>
    <property type="project" value="TreeGrafter"/>
</dbReference>
<dbReference type="Proteomes" id="UP000677687">
    <property type="component" value="Unassembled WGS sequence"/>
</dbReference>
<gene>
    <name evidence="2" type="primary">rpiB</name>
    <name evidence="2" type="ORF">J4415_00635</name>
</gene>
<reference evidence="2" key="2">
    <citation type="submission" date="2021-05" db="EMBL/GenBank/DDBJ databases">
        <title>Protein family content uncovers lineage relationships and bacterial pathway maintenance mechanisms in DPANN archaea.</title>
        <authorList>
            <person name="Castelle C.J."/>
            <person name="Meheust R."/>
            <person name="Jaffe A.L."/>
            <person name="Seitz K."/>
            <person name="Gong X."/>
            <person name="Baker B.J."/>
            <person name="Banfield J.F."/>
        </authorList>
    </citation>
    <scope>NUCLEOTIDE SEQUENCE</scope>
    <source>
        <strain evidence="2">RIFCSPHIGHO2_01_FULL_AR10_44_11</strain>
    </source>
</reference>
<dbReference type="NCBIfam" id="NF004051">
    <property type="entry name" value="PRK05571.1"/>
    <property type="match status" value="1"/>
</dbReference>
<evidence type="ECO:0000256" key="1">
    <source>
        <dbReference type="ARBA" id="ARBA00023235"/>
    </source>
</evidence>
<keyword evidence="1 2" id="KW-0413">Isomerase</keyword>
<organism evidence="2 3">
    <name type="scientific">Candidatus Iainarchaeum sp</name>
    <dbReference type="NCBI Taxonomy" id="3101447"/>
    <lineage>
        <taxon>Archaea</taxon>
        <taxon>Candidatus Iainarchaeota</taxon>
        <taxon>Candidatus Iainarchaeia</taxon>
        <taxon>Candidatus Iainarchaeales</taxon>
        <taxon>Candidatus Iainarchaeaceae</taxon>
        <taxon>Candidatus Iainarchaeum</taxon>
    </lineage>
</organism>
<dbReference type="PANTHER" id="PTHR30345">
    <property type="entry name" value="RIBOSE-5-PHOSPHATE ISOMERASE B"/>
    <property type="match status" value="1"/>
</dbReference>
<dbReference type="PIRSF" id="PIRSF005384">
    <property type="entry name" value="RpiB_LacA_B"/>
    <property type="match status" value="1"/>
</dbReference>
<dbReference type="Pfam" id="PF02502">
    <property type="entry name" value="LacAB_rpiB"/>
    <property type="match status" value="1"/>
</dbReference>
<accession>A0A8T4KZK0</accession>
<dbReference type="AlphaFoldDB" id="A0A8T4KZK0"/>
<comment type="caution">
    <text evidence="2">The sequence shown here is derived from an EMBL/GenBank/DDBJ whole genome shotgun (WGS) entry which is preliminary data.</text>
</comment>
<name>A0A8T4KZK0_9ARCH</name>
<dbReference type="SUPFAM" id="SSF89623">
    <property type="entry name" value="Ribose/Galactose isomerase RpiB/AlsB"/>
    <property type="match status" value="1"/>
</dbReference>
<protein>
    <submittedName>
        <fullName evidence="2">Ribose 5-phosphate isomerase B</fullName>
        <ecNumber evidence="2">5.3.1.6</ecNumber>
    </submittedName>
</protein>
<reference evidence="2" key="1">
    <citation type="submission" date="2021-03" db="EMBL/GenBank/DDBJ databases">
        <authorList>
            <person name="Jaffe A."/>
        </authorList>
    </citation>
    <scope>NUCLEOTIDE SEQUENCE</scope>
    <source>
        <strain evidence="2">RIFCSPHIGHO2_01_FULL_AR10_44_11</strain>
    </source>
</reference>
<dbReference type="InterPro" id="IPR004785">
    <property type="entry name" value="RpiB"/>
</dbReference>
<sequence length="152" mass="16602">MKIAIASDHAGFKIKEHLKRFLAAEGKEVEDFGCHSEESVDYPDYALKVAEAVAGSPKTYEFGILCCGTGACMAIAANKVKGILAATTNDAFSAKAAREHNNVNIISIGGRVVDEKKAEEIVSAFIESPVSSEERHLRRVNKIKQIEEKYMK</sequence>
<dbReference type="EMBL" id="JAGVWD010000008">
    <property type="protein sequence ID" value="MBS3057115.1"/>
    <property type="molecule type" value="Genomic_DNA"/>
</dbReference>
<dbReference type="PANTHER" id="PTHR30345:SF0">
    <property type="entry name" value="DNA DAMAGE-REPAIR_TOLERATION PROTEIN DRT102"/>
    <property type="match status" value="1"/>
</dbReference>